<evidence type="ECO:0000313" key="2">
    <source>
        <dbReference type="EMBL" id="OGF58640.1"/>
    </source>
</evidence>
<comment type="caution">
    <text evidence="2">The sequence shown here is derived from an EMBL/GenBank/DDBJ whole genome shotgun (WGS) entry which is preliminary data.</text>
</comment>
<gene>
    <name evidence="2" type="ORF">A2Y62_11580</name>
</gene>
<accession>A0A1F5V5G0</accession>
<evidence type="ECO:0000313" key="3">
    <source>
        <dbReference type="Proteomes" id="UP000178943"/>
    </source>
</evidence>
<dbReference type="InterPro" id="IPR035093">
    <property type="entry name" value="RelE/ParE_toxin_dom_sf"/>
</dbReference>
<dbReference type="AlphaFoldDB" id="A0A1F5V5G0"/>
<name>A0A1F5V5G0_9BACT</name>
<sequence>MYKVTFLPNAEKSFKNFDRQMQKRIAHKIDWLSEYAEEIVHHPLTSLPDDLRGLCRIRVGDFRIIYWIYTKKKLIKIYEIEHRSKDYRSLKK</sequence>
<keyword evidence="1" id="KW-1277">Toxin-antitoxin system</keyword>
<dbReference type="STRING" id="1817863.A2Y62_11580"/>
<dbReference type="NCBIfam" id="TIGR02385">
    <property type="entry name" value="RelE_StbE"/>
    <property type="match status" value="1"/>
</dbReference>
<protein>
    <recommendedName>
        <fullName evidence="4">Addiction module toxin RelE</fullName>
    </recommendedName>
</protein>
<dbReference type="Proteomes" id="UP000178943">
    <property type="component" value="Unassembled WGS sequence"/>
</dbReference>
<proteinExistence type="predicted"/>
<evidence type="ECO:0000256" key="1">
    <source>
        <dbReference type="ARBA" id="ARBA00022649"/>
    </source>
</evidence>
<dbReference type="Gene3D" id="3.30.2310.20">
    <property type="entry name" value="RelE-like"/>
    <property type="match status" value="1"/>
</dbReference>
<dbReference type="SUPFAM" id="SSF143011">
    <property type="entry name" value="RelE-like"/>
    <property type="match status" value="1"/>
</dbReference>
<evidence type="ECO:0008006" key="4">
    <source>
        <dbReference type="Google" id="ProtNLM"/>
    </source>
</evidence>
<organism evidence="2 3">
    <name type="scientific">Candidatus Fischerbacteria bacterium RBG_13_37_8</name>
    <dbReference type="NCBI Taxonomy" id="1817863"/>
    <lineage>
        <taxon>Bacteria</taxon>
        <taxon>Candidatus Fischeribacteriota</taxon>
    </lineage>
</organism>
<reference evidence="2 3" key="1">
    <citation type="journal article" date="2016" name="Nat. Commun.">
        <title>Thousands of microbial genomes shed light on interconnected biogeochemical processes in an aquifer system.</title>
        <authorList>
            <person name="Anantharaman K."/>
            <person name="Brown C.T."/>
            <person name="Hug L.A."/>
            <person name="Sharon I."/>
            <person name="Castelle C.J."/>
            <person name="Probst A.J."/>
            <person name="Thomas B.C."/>
            <person name="Singh A."/>
            <person name="Wilkins M.J."/>
            <person name="Karaoz U."/>
            <person name="Brodie E.L."/>
            <person name="Williams K.H."/>
            <person name="Hubbard S.S."/>
            <person name="Banfield J.F."/>
        </authorList>
    </citation>
    <scope>NUCLEOTIDE SEQUENCE [LARGE SCALE GENOMIC DNA]</scope>
</reference>
<dbReference type="InterPro" id="IPR007712">
    <property type="entry name" value="RelE/ParE_toxin"/>
</dbReference>
<dbReference type="Pfam" id="PF05016">
    <property type="entry name" value="ParE_toxin"/>
    <property type="match status" value="1"/>
</dbReference>
<dbReference type="EMBL" id="MFGW01000239">
    <property type="protein sequence ID" value="OGF58640.1"/>
    <property type="molecule type" value="Genomic_DNA"/>
</dbReference>